<gene>
    <name evidence="1" type="ORF">ANN_09210</name>
</gene>
<dbReference type="Proteomes" id="UP001148838">
    <property type="component" value="Unassembled WGS sequence"/>
</dbReference>
<dbReference type="EMBL" id="JAJSOF020000005">
    <property type="protein sequence ID" value="KAJ4447208.1"/>
    <property type="molecule type" value="Genomic_DNA"/>
</dbReference>
<evidence type="ECO:0000313" key="1">
    <source>
        <dbReference type="EMBL" id="KAJ4447208.1"/>
    </source>
</evidence>
<evidence type="ECO:0000313" key="2">
    <source>
        <dbReference type="Proteomes" id="UP001148838"/>
    </source>
</evidence>
<protein>
    <submittedName>
        <fullName evidence="1">Uncharacterized protein</fullName>
    </submittedName>
</protein>
<organism evidence="1 2">
    <name type="scientific">Periplaneta americana</name>
    <name type="common">American cockroach</name>
    <name type="synonym">Blatta americana</name>
    <dbReference type="NCBI Taxonomy" id="6978"/>
    <lineage>
        <taxon>Eukaryota</taxon>
        <taxon>Metazoa</taxon>
        <taxon>Ecdysozoa</taxon>
        <taxon>Arthropoda</taxon>
        <taxon>Hexapoda</taxon>
        <taxon>Insecta</taxon>
        <taxon>Pterygota</taxon>
        <taxon>Neoptera</taxon>
        <taxon>Polyneoptera</taxon>
        <taxon>Dictyoptera</taxon>
        <taxon>Blattodea</taxon>
        <taxon>Blattoidea</taxon>
        <taxon>Blattidae</taxon>
        <taxon>Blattinae</taxon>
        <taxon>Periplaneta</taxon>
    </lineage>
</organism>
<comment type="caution">
    <text evidence="1">The sequence shown here is derived from an EMBL/GenBank/DDBJ whole genome shotgun (WGS) entry which is preliminary data.</text>
</comment>
<name>A0ABQ8TKR3_PERAM</name>
<accession>A0ABQ8TKR3</accession>
<keyword evidence="2" id="KW-1185">Reference proteome</keyword>
<proteinExistence type="predicted"/>
<reference evidence="1 2" key="1">
    <citation type="journal article" date="2022" name="Allergy">
        <title>Genome assembly and annotation of Periplaneta americana reveal a comprehensive cockroach allergen profile.</title>
        <authorList>
            <person name="Wang L."/>
            <person name="Xiong Q."/>
            <person name="Saelim N."/>
            <person name="Wang L."/>
            <person name="Nong W."/>
            <person name="Wan A.T."/>
            <person name="Shi M."/>
            <person name="Liu X."/>
            <person name="Cao Q."/>
            <person name="Hui J.H.L."/>
            <person name="Sookrung N."/>
            <person name="Leung T.F."/>
            <person name="Tungtrongchitr A."/>
            <person name="Tsui S.K.W."/>
        </authorList>
    </citation>
    <scope>NUCLEOTIDE SEQUENCE [LARGE SCALE GENOMIC DNA]</scope>
    <source>
        <strain evidence="1">PWHHKU_190912</strain>
    </source>
</reference>
<sequence length="238" mass="27766">MDLREVGSMSDQRASLILTRRVMISSVQFKVCHGSLYAVMWLADEPREFNLPTLPQRHITHVPEKLPSKYGVHSEECYQVVDPVRVTYKSIQPLITPYTLVTLGLYFERGTRLRVFENKALRTIFGGKKDEVTGEWRKLHNTELHALYSSTGIIRNIKSRRLRWAGHVARMGESRNAYRVLDGKPEVKDLWEGRDVDGRIILMDLREVGCHHRDWINLAQDRDRRRAYVRAAMNLWVP</sequence>